<feature type="domain" description="ABC transporter" evidence="11">
    <location>
        <begin position="446"/>
        <end position="668"/>
    </location>
</feature>
<evidence type="ECO:0000256" key="7">
    <source>
        <dbReference type="ARBA" id="ARBA00022989"/>
    </source>
</evidence>
<feature type="region of interest" description="Disordered" evidence="9">
    <location>
        <begin position="682"/>
        <end position="704"/>
    </location>
</feature>
<keyword evidence="8 10" id="KW-0472">Membrane</keyword>
<reference evidence="13" key="1">
    <citation type="submission" date="2018-07" db="EMBL/GenBank/DDBJ databases">
        <authorList>
            <person name="Quirk P.G."/>
            <person name="Krulwich T.A."/>
        </authorList>
    </citation>
    <scope>NUCLEOTIDE SEQUENCE</scope>
</reference>
<evidence type="ECO:0000256" key="10">
    <source>
        <dbReference type="SAM" id="Phobius"/>
    </source>
</evidence>
<feature type="transmembrane region" description="Helical" evidence="10">
    <location>
        <begin position="132"/>
        <end position="157"/>
    </location>
</feature>
<evidence type="ECO:0000256" key="5">
    <source>
        <dbReference type="ARBA" id="ARBA00022741"/>
    </source>
</evidence>
<feature type="domain" description="ABC transporter" evidence="11">
    <location>
        <begin position="1095"/>
        <end position="1328"/>
    </location>
</feature>
<dbReference type="InterPro" id="IPR003439">
    <property type="entry name" value="ABC_transporter-like_ATP-bd"/>
</dbReference>
<dbReference type="FunFam" id="3.40.50.300:FF:000973">
    <property type="entry name" value="Multidrug resistance-associated protein 4"/>
    <property type="match status" value="1"/>
</dbReference>
<evidence type="ECO:0000256" key="6">
    <source>
        <dbReference type="ARBA" id="ARBA00022840"/>
    </source>
</evidence>
<feature type="transmembrane region" description="Helical" evidence="10">
    <location>
        <begin position="1001"/>
        <end position="1021"/>
    </location>
</feature>
<evidence type="ECO:0000313" key="13">
    <source>
        <dbReference type="EMBL" id="SSX24156.1"/>
    </source>
</evidence>
<comment type="subcellular location">
    <subcellularLocation>
        <location evidence="1">Membrane</location>
        <topology evidence="1">Multi-pass membrane protein</topology>
    </subcellularLocation>
</comment>
<dbReference type="Gene3D" id="1.20.1560.10">
    <property type="entry name" value="ABC transporter type 1, transmembrane domain"/>
    <property type="match status" value="2"/>
</dbReference>
<evidence type="ECO:0000256" key="9">
    <source>
        <dbReference type="SAM" id="MobiDB-lite"/>
    </source>
</evidence>
<feature type="transmembrane region" description="Helical" evidence="10">
    <location>
        <begin position="915"/>
        <end position="931"/>
    </location>
</feature>
<dbReference type="EMBL" id="UFQT01000418">
    <property type="protein sequence ID" value="SSX24156.1"/>
    <property type="molecule type" value="Genomic_DNA"/>
</dbReference>
<dbReference type="CDD" id="cd03244">
    <property type="entry name" value="ABCC_MRP_domain2"/>
    <property type="match status" value="1"/>
</dbReference>
<dbReference type="InterPro" id="IPR036640">
    <property type="entry name" value="ABC1_TM_sf"/>
</dbReference>
<dbReference type="CDD" id="cd18580">
    <property type="entry name" value="ABC_6TM_ABCC_D2"/>
    <property type="match status" value="1"/>
</dbReference>
<organism evidence="13">
    <name type="scientific">Culicoides sonorensis</name>
    <name type="common">Biting midge</name>
    <dbReference type="NCBI Taxonomy" id="179676"/>
    <lineage>
        <taxon>Eukaryota</taxon>
        <taxon>Metazoa</taxon>
        <taxon>Ecdysozoa</taxon>
        <taxon>Arthropoda</taxon>
        <taxon>Hexapoda</taxon>
        <taxon>Insecta</taxon>
        <taxon>Pterygota</taxon>
        <taxon>Neoptera</taxon>
        <taxon>Endopterygota</taxon>
        <taxon>Diptera</taxon>
        <taxon>Nematocera</taxon>
        <taxon>Chironomoidea</taxon>
        <taxon>Ceratopogonidae</taxon>
        <taxon>Ceratopogoninae</taxon>
        <taxon>Culicoides</taxon>
        <taxon>Monoculicoides</taxon>
    </lineage>
</organism>
<evidence type="ECO:0000256" key="3">
    <source>
        <dbReference type="ARBA" id="ARBA00022692"/>
    </source>
</evidence>
<keyword evidence="4" id="KW-0677">Repeat</keyword>
<dbReference type="OMA" id="KDHDLEM"/>
<dbReference type="FunFam" id="1.20.1560.10:FF:000026">
    <property type="entry name" value="Multidrug resistance-associated protein lethal(2)03659"/>
    <property type="match status" value="1"/>
</dbReference>
<dbReference type="Gene3D" id="3.40.50.300">
    <property type="entry name" value="P-loop containing nucleotide triphosphate hydrolases"/>
    <property type="match status" value="2"/>
</dbReference>
<sequence length="1353" mass="152952">MNRKENKLPQAKENPVIKANFLSRITYWWLRHMFYNGLKRPIVEEDVFACLKEHESEGLHKTFSELWEKEKVKKKPSMLRVFFKAFGLNTLFWGLLFSCLETLNRLALPLSLGGLVTYFAPGQTEISKNEAYFYATGIVICSLIPVLTFHPFIMFIFQVGLKLRVACCCLIYEKILALSKSATIDGINGRVINLISNDVGKFEIALAFLHDLWKGPLELFLLGYFIYREIGVAGILGLGFMLSFIPLQAWVGKRAASYRLKTTKRTDVRVKFMNEIIQGIQVIKMYAWEESFAKMIAKIRRKEVIAIRGGAYVRATLLSFYMVSRVSIFLSLVSYVYFGNIITARKVFITTSYFNVLNESMVHFWPLAITFVSEGYISVQRVLEFLLISESKPKLHEVSVMNGNSKDSKIKDKEINGHASFSEVKEQKTIRRFHKMHEGNKPQIIIQNASAHWTSMGADPNPGIHNVNLKIHTGLCTIIGPVGSGKSTLLQVVLGELELDSGQVHIDGVISYASQETWLFEGSIKQNIVFIEDFDQDRYNKVIKVCALEKDLEMFPYGDATIVGERGISLSGGQKARVSLARAVYKKADIYLLDDPLSAVDAHVGRHIFDKCIRGFLSDKICVLVTHQLQYLKDVQHIILMNDACIEAQGSYRLLKEQKQSILQLLPEDHSLETPVHEIKEPDFIPNSEKPKPVDDSDDDGPEEIKENQEIGAVTFQVYKRYFGAVNSKGWIFTVFLLCLLGQAIYSGVDMFVAQWVNWEESLGAAGHFLEELALYIGQLFGLNDNLNFLQSSNETLQNVTTKSEGELPADEIRQRFIIVYSILMVILAYLSIHRTFAFFYLGLRISKNLHDKMFRGVTRATMYFFNTNPSGRILNRFSKDTGNIDAVLPGALLDCVWFLFDMIAVVVVVSIVNYWLLIPTLVLSVIMYYIRKLYVSTSRSIKRVESLSRSPMFTHTNATLNGLSTIRAFDASNILQNEFAHIQDFNSSTYYLSLCCTRAFAFWLDIVCVLYIAIVTYSFLFLDSFAGGSVGLAITQSIALIGTVQWGMRQTAELENQMVSVERVEEYVNLPSEPPMETSEENKPKGEWPNEGRIKFHKVSLRYSEDSEYVLKQISFVVEPQAKIGIVGRTGAGKSSIIQAIFRLAPIEGLVEIDGIDTQKLGLKDLRSSISIIPQDPILFSGTLRSNLDPFEEKTDLEIWSALEQVELKEEVKSLTGGLESKMNDGGSNFSMGQRQLICLARALLRNNKILILDEATANVDPETDKFIQATIRNKFGHCTVLTIAHRLHTICDCDKVLVMDEGKVVEYDEPHVLMQQSNGMLRKLVDKTGSQTAAMLKAIAEESYLLKKKKL</sequence>
<dbReference type="PANTHER" id="PTHR24223:SF324">
    <property type="entry name" value="LD17001P"/>
    <property type="match status" value="1"/>
</dbReference>
<dbReference type="FunFam" id="3.40.50.300:FF:000163">
    <property type="entry name" value="Multidrug resistance-associated protein member 4"/>
    <property type="match status" value="1"/>
</dbReference>
<dbReference type="GO" id="GO:0140359">
    <property type="term" value="F:ABC-type transporter activity"/>
    <property type="evidence" value="ECO:0007669"/>
    <property type="project" value="InterPro"/>
</dbReference>
<evidence type="ECO:0000259" key="11">
    <source>
        <dbReference type="PROSITE" id="PS50893"/>
    </source>
</evidence>
<evidence type="ECO:0000256" key="4">
    <source>
        <dbReference type="ARBA" id="ARBA00022737"/>
    </source>
</evidence>
<dbReference type="CDD" id="cd03250">
    <property type="entry name" value="ABCC_MRP_domain1"/>
    <property type="match status" value="1"/>
</dbReference>
<dbReference type="PROSITE" id="PS50929">
    <property type="entry name" value="ABC_TM1F"/>
    <property type="match status" value="2"/>
</dbReference>
<name>A0A336M1G1_CULSO</name>
<feature type="domain" description="ABC transmembrane type-1" evidence="12">
    <location>
        <begin position="733"/>
        <end position="1057"/>
    </location>
</feature>
<dbReference type="Pfam" id="PF00005">
    <property type="entry name" value="ABC_tran"/>
    <property type="match status" value="2"/>
</dbReference>
<dbReference type="VEuPathDB" id="VectorBase:CSON010346"/>
<feature type="transmembrane region" description="Helical" evidence="10">
    <location>
        <begin position="318"/>
        <end position="342"/>
    </location>
</feature>
<dbReference type="InterPro" id="IPR027417">
    <property type="entry name" value="P-loop_NTPase"/>
</dbReference>
<dbReference type="SUPFAM" id="SSF52540">
    <property type="entry name" value="P-loop containing nucleoside triphosphate hydrolases"/>
    <property type="match status" value="2"/>
</dbReference>
<dbReference type="InterPro" id="IPR011527">
    <property type="entry name" value="ABC1_TM_dom"/>
</dbReference>
<accession>A0A336M1G1</accession>
<evidence type="ECO:0000256" key="8">
    <source>
        <dbReference type="ARBA" id="ARBA00023136"/>
    </source>
</evidence>
<dbReference type="GO" id="GO:0016887">
    <property type="term" value="F:ATP hydrolysis activity"/>
    <property type="evidence" value="ECO:0007669"/>
    <property type="project" value="InterPro"/>
</dbReference>
<dbReference type="SMART" id="SM00382">
    <property type="entry name" value="AAA"/>
    <property type="match status" value="2"/>
</dbReference>
<keyword evidence="7 10" id="KW-1133">Transmembrane helix</keyword>
<dbReference type="InterPro" id="IPR003593">
    <property type="entry name" value="AAA+_ATPase"/>
</dbReference>
<gene>
    <name evidence="13" type="primary">CSON010346</name>
</gene>
<dbReference type="InterPro" id="IPR050173">
    <property type="entry name" value="ABC_transporter_C-like"/>
</dbReference>
<evidence type="ECO:0000259" key="12">
    <source>
        <dbReference type="PROSITE" id="PS50929"/>
    </source>
</evidence>
<dbReference type="Pfam" id="PF00664">
    <property type="entry name" value="ABC_membrane"/>
    <property type="match status" value="2"/>
</dbReference>
<feature type="transmembrane region" description="Helical" evidence="10">
    <location>
        <begin position="230"/>
        <end position="251"/>
    </location>
</feature>
<evidence type="ECO:0000256" key="2">
    <source>
        <dbReference type="ARBA" id="ARBA00022448"/>
    </source>
</evidence>
<feature type="domain" description="ABC transmembrane type-1" evidence="12">
    <location>
        <begin position="92"/>
        <end position="373"/>
    </location>
</feature>
<dbReference type="GO" id="GO:0016020">
    <property type="term" value="C:membrane"/>
    <property type="evidence" value="ECO:0007669"/>
    <property type="project" value="UniProtKB-SubCell"/>
</dbReference>
<evidence type="ECO:0000256" key="1">
    <source>
        <dbReference type="ARBA" id="ARBA00004141"/>
    </source>
</evidence>
<feature type="compositionally biased region" description="Basic and acidic residues" evidence="9">
    <location>
        <begin position="682"/>
        <end position="695"/>
    </location>
</feature>
<dbReference type="GO" id="GO:0005524">
    <property type="term" value="F:ATP binding"/>
    <property type="evidence" value="ECO:0007669"/>
    <property type="project" value="UniProtKB-KW"/>
</dbReference>
<dbReference type="InterPro" id="IPR044726">
    <property type="entry name" value="ABCC_6TM_D2"/>
</dbReference>
<protein>
    <submittedName>
        <fullName evidence="13">CSON010346 protein</fullName>
    </submittedName>
</protein>
<keyword evidence="3 10" id="KW-0812">Transmembrane</keyword>
<feature type="transmembrane region" description="Helical" evidence="10">
    <location>
        <begin position="818"/>
        <end position="844"/>
    </location>
</feature>
<dbReference type="InterPro" id="IPR017871">
    <property type="entry name" value="ABC_transporter-like_CS"/>
</dbReference>
<keyword evidence="6" id="KW-0067">ATP-binding</keyword>
<dbReference type="PROSITE" id="PS50893">
    <property type="entry name" value="ABC_TRANSPORTER_2"/>
    <property type="match status" value="2"/>
</dbReference>
<keyword evidence="2" id="KW-0813">Transport</keyword>
<proteinExistence type="predicted"/>
<dbReference type="SUPFAM" id="SSF90123">
    <property type="entry name" value="ABC transporter transmembrane region"/>
    <property type="match status" value="2"/>
</dbReference>
<keyword evidence="5" id="KW-0547">Nucleotide-binding</keyword>
<dbReference type="PANTHER" id="PTHR24223">
    <property type="entry name" value="ATP-BINDING CASSETTE SUB-FAMILY C"/>
    <property type="match status" value="1"/>
</dbReference>
<feature type="transmembrane region" description="Helical" evidence="10">
    <location>
        <begin position="730"/>
        <end position="749"/>
    </location>
</feature>
<dbReference type="PROSITE" id="PS00211">
    <property type="entry name" value="ABC_TRANSPORTER_1"/>
    <property type="match status" value="1"/>
</dbReference>